<dbReference type="InterPro" id="IPR009057">
    <property type="entry name" value="Homeodomain-like_sf"/>
</dbReference>
<evidence type="ECO:0000313" key="4">
    <source>
        <dbReference type="Proteomes" id="UP000789759"/>
    </source>
</evidence>
<dbReference type="Proteomes" id="UP000789759">
    <property type="component" value="Unassembled WGS sequence"/>
</dbReference>
<proteinExistence type="predicted"/>
<evidence type="ECO:0000313" key="3">
    <source>
        <dbReference type="EMBL" id="CAG8797264.1"/>
    </source>
</evidence>
<dbReference type="SMART" id="SM00674">
    <property type="entry name" value="CENPB"/>
    <property type="match status" value="1"/>
</dbReference>
<sequence length="136" mass="15964">MGLDIHPSIIEHLIKYKNNIEDNLSAKRQKKVQYPVLENALLKWILQNQDQIILSDDIIIKKAKYYAQLLKISNCSLKFLHGWLFKFKKKHGLNQITKHDKNASMDDTVIIATISKLREILKKYNLKDIYNMNEIG</sequence>
<dbReference type="Pfam" id="PF03221">
    <property type="entry name" value="HTH_Tnp_Tc5"/>
    <property type="match status" value="1"/>
</dbReference>
<comment type="caution">
    <text evidence="3">The sequence shown here is derived from an EMBL/GenBank/DDBJ whole genome shotgun (WGS) entry which is preliminary data.</text>
</comment>
<dbReference type="PROSITE" id="PS51253">
    <property type="entry name" value="HTH_CENPB"/>
    <property type="match status" value="1"/>
</dbReference>
<reference evidence="3" key="1">
    <citation type="submission" date="2021-06" db="EMBL/GenBank/DDBJ databases">
        <authorList>
            <person name="Kallberg Y."/>
            <person name="Tangrot J."/>
            <person name="Rosling A."/>
        </authorList>
    </citation>
    <scope>NUCLEOTIDE SEQUENCE</scope>
    <source>
        <strain evidence="3">FL966</strain>
    </source>
</reference>
<dbReference type="InterPro" id="IPR006600">
    <property type="entry name" value="HTH_CenpB_DNA-bd_dom"/>
</dbReference>
<dbReference type="SUPFAM" id="SSF46689">
    <property type="entry name" value="Homeodomain-like"/>
    <property type="match status" value="1"/>
</dbReference>
<dbReference type="AlphaFoldDB" id="A0A9N9P7G4"/>
<name>A0A9N9P7G4_9GLOM</name>
<accession>A0A9N9P7G4</accession>
<keyword evidence="1" id="KW-0238">DNA-binding</keyword>
<dbReference type="Gene3D" id="1.10.10.60">
    <property type="entry name" value="Homeodomain-like"/>
    <property type="match status" value="1"/>
</dbReference>
<organism evidence="3 4">
    <name type="scientific">Cetraspora pellucida</name>
    <dbReference type="NCBI Taxonomy" id="1433469"/>
    <lineage>
        <taxon>Eukaryota</taxon>
        <taxon>Fungi</taxon>
        <taxon>Fungi incertae sedis</taxon>
        <taxon>Mucoromycota</taxon>
        <taxon>Glomeromycotina</taxon>
        <taxon>Glomeromycetes</taxon>
        <taxon>Diversisporales</taxon>
        <taxon>Gigasporaceae</taxon>
        <taxon>Cetraspora</taxon>
    </lineage>
</organism>
<evidence type="ECO:0000256" key="1">
    <source>
        <dbReference type="ARBA" id="ARBA00023125"/>
    </source>
</evidence>
<dbReference type="OrthoDB" id="2433378at2759"/>
<gene>
    <name evidence="3" type="ORF">CPELLU_LOCUS17426</name>
</gene>
<feature type="non-terminal residue" evidence="3">
    <location>
        <position position="136"/>
    </location>
</feature>
<evidence type="ECO:0000259" key="2">
    <source>
        <dbReference type="PROSITE" id="PS51253"/>
    </source>
</evidence>
<dbReference type="GO" id="GO:0003677">
    <property type="term" value="F:DNA binding"/>
    <property type="evidence" value="ECO:0007669"/>
    <property type="project" value="UniProtKB-KW"/>
</dbReference>
<dbReference type="EMBL" id="CAJVQA010029549">
    <property type="protein sequence ID" value="CAG8797264.1"/>
    <property type="molecule type" value="Genomic_DNA"/>
</dbReference>
<keyword evidence="4" id="KW-1185">Reference proteome</keyword>
<protein>
    <submittedName>
        <fullName evidence="3">9532_t:CDS:1</fullName>
    </submittedName>
</protein>
<feature type="domain" description="HTH CENPB-type" evidence="2">
    <location>
        <begin position="25"/>
        <end position="97"/>
    </location>
</feature>